<protein>
    <submittedName>
        <fullName evidence="1">Uncharacterized protein</fullName>
    </submittedName>
</protein>
<accession>A0A087BSG9</accession>
<name>A0A087BSG9_9BIFI</name>
<evidence type="ECO:0000313" key="1">
    <source>
        <dbReference type="EMBL" id="KFI73969.1"/>
    </source>
</evidence>
<evidence type="ECO:0000313" key="2">
    <source>
        <dbReference type="Proteomes" id="UP000029014"/>
    </source>
</evidence>
<dbReference type="Proteomes" id="UP000029014">
    <property type="component" value="Unassembled WGS sequence"/>
</dbReference>
<keyword evidence="2" id="KW-1185">Reference proteome</keyword>
<dbReference type="STRING" id="1693.BMIN_1231"/>
<dbReference type="AlphaFoldDB" id="A0A087BSG9"/>
<reference evidence="1 2" key="1">
    <citation type="submission" date="2014-03" db="EMBL/GenBank/DDBJ databases">
        <title>Genomics of Bifidobacteria.</title>
        <authorList>
            <person name="Ventura M."/>
            <person name="Milani C."/>
            <person name="Lugli G.A."/>
        </authorList>
    </citation>
    <scope>NUCLEOTIDE SEQUENCE [LARGE SCALE GENOMIC DNA]</scope>
    <source>
        <strain evidence="1 2">LMG 11592</strain>
    </source>
</reference>
<organism evidence="1 2">
    <name type="scientific">Bifidobacterium minimum</name>
    <dbReference type="NCBI Taxonomy" id="1693"/>
    <lineage>
        <taxon>Bacteria</taxon>
        <taxon>Bacillati</taxon>
        <taxon>Actinomycetota</taxon>
        <taxon>Actinomycetes</taxon>
        <taxon>Bifidobacteriales</taxon>
        <taxon>Bifidobacteriaceae</taxon>
        <taxon>Bifidobacterium</taxon>
    </lineage>
</organism>
<sequence>MAKMVDAVMEEALGRGGRVGMERLGAGRDAVTGVGWLV</sequence>
<dbReference type="EMBL" id="JGZD01000004">
    <property type="protein sequence ID" value="KFI73969.1"/>
    <property type="molecule type" value="Genomic_DNA"/>
</dbReference>
<gene>
    <name evidence="1" type="ORF">BMIN_1231</name>
</gene>
<comment type="caution">
    <text evidence="1">The sequence shown here is derived from an EMBL/GenBank/DDBJ whole genome shotgun (WGS) entry which is preliminary data.</text>
</comment>
<proteinExistence type="predicted"/>